<sequence>LVNSDLLLDYYTQDTIWHNPDARDEVVMPDKKPLPSLLSGGQQQPQQQPQQQRQQQQQEASSATGQEVQEQPRAFVPRELSDQVFLELFHQRRLPCWGHEAKLRAIWLLLQSEGRRQGGTGRVFASLQQVEGSMHNVTESYFWIQMVTYCGARMGDTTASFFAEFIRHGYCKVLLDPGLLYSHYSEDLLVKGASDFNLPDKKPLPNLVR</sequence>
<organism evidence="2 3">
    <name type="scientific">Polarella glacialis</name>
    <name type="common">Dinoflagellate</name>
    <dbReference type="NCBI Taxonomy" id="89957"/>
    <lineage>
        <taxon>Eukaryota</taxon>
        <taxon>Sar</taxon>
        <taxon>Alveolata</taxon>
        <taxon>Dinophyceae</taxon>
        <taxon>Suessiales</taxon>
        <taxon>Suessiaceae</taxon>
        <taxon>Polarella</taxon>
    </lineage>
</organism>
<feature type="region of interest" description="Disordered" evidence="1">
    <location>
        <begin position="22"/>
        <end position="73"/>
    </location>
</feature>
<dbReference type="Proteomes" id="UP000626109">
    <property type="component" value="Unassembled WGS sequence"/>
</dbReference>
<evidence type="ECO:0000313" key="2">
    <source>
        <dbReference type="EMBL" id="CAE8743395.1"/>
    </source>
</evidence>
<accession>A0A813M0E0</accession>
<feature type="compositionally biased region" description="Basic and acidic residues" evidence="1">
    <location>
        <begin position="22"/>
        <end position="33"/>
    </location>
</feature>
<reference evidence="2" key="1">
    <citation type="submission" date="2021-02" db="EMBL/GenBank/DDBJ databases">
        <authorList>
            <person name="Dougan E. K."/>
            <person name="Rhodes N."/>
            <person name="Thang M."/>
            <person name="Chan C."/>
        </authorList>
    </citation>
    <scope>NUCLEOTIDE SEQUENCE</scope>
</reference>
<evidence type="ECO:0000256" key="1">
    <source>
        <dbReference type="SAM" id="MobiDB-lite"/>
    </source>
</evidence>
<proteinExistence type="predicted"/>
<feature type="compositionally biased region" description="Low complexity" evidence="1">
    <location>
        <begin position="42"/>
        <end position="58"/>
    </location>
</feature>
<name>A0A813M0E0_POLGL</name>
<feature type="compositionally biased region" description="Polar residues" evidence="1">
    <location>
        <begin position="59"/>
        <end position="69"/>
    </location>
</feature>
<feature type="non-terminal residue" evidence="2">
    <location>
        <position position="209"/>
    </location>
</feature>
<dbReference type="EMBL" id="CAJNNW010037636">
    <property type="protein sequence ID" value="CAE8743395.1"/>
    <property type="molecule type" value="Genomic_DNA"/>
</dbReference>
<dbReference type="AlphaFoldDB" id="A0A813M0E0"/>
<gene>
    <name evidence="2" type="ORF">PGLA2088_LOCUS51376</name>
</gene>
<evidence type="ECO:0000313" key="3">
    <source>
        <dbReference type="Proteomes" id="UP000626109"/>
    </source>
</evidence>
<protein>
    <submittedName>
        <fullName evidence="2">Uncharacterized protein</fullName>
    </submittedName>
</protein>
<comment type="caution">
    <text evidence="2">The sequence shown here is derived from an EMBL/GenBank/DDBJ whole genome shotgun (WGS) entry which is preliminary data.</text>
</comment>